<dbReference type="GO" id="GO:0019646">
    <property type="term" value="P:aerobic electron transport chain"/>
    <property type="evidence" value="ECO:0007669"/>
    <property type="project" value="TreeGrafter"/>
</dbReference>
<proteinExistence type="inferred from homology"/>
<gene>
    <name evidence="7" type="ORF">F8O01_08505</name>
</gene>
<dbReference type="Pfam" id="PF07992">
    <property type="entry name" value="Pyr_redox_2"/>
    <property type="match status" value="1"/>
</dbReference>
<dbReference type="PRINTS" id="PR00469">
    <property type="entry name" value="PNDRDTASEII"/>
</dbReference>
<dbReference type="PANTHER" id="PTHR42913">
    <property type="entry name" value="APOPTOSIS-INDUCING FACTOR 1"/>
    <property type="match status" value="1"/>
</dbReference>
<evidence type="ECO:0000256" key="3">
    <source>
        <dbReference type="ARBA" id="ARBA00022630"/>
    </source>
</evidence>
<keyword evidence="8" id="KW-1185">Reference proteome</keyword>
<name>A0A7J5BSI9_9MICO</name>
<sequence length="379" mass="39477">MRRGTERIMTGRTDRSDADDERAIVVGGGYAGVTAANRLARHGARPLLVTARPHFVERIRLHRVASADRPHARVPFDALLRPDVELLVATVARVDAADRRIVLDSGAERPFGALVLAVGSGARTVSSGVHCVDDESHAERLAGALRDRPDAVVTVVGPGATGVELACALADSGRRVRLARAARLAADHHGRALAARLTSLGVALLDDDVPPVAAAGDLVVDATGLAIPALAHDSGLPVDDRGRVVVDRSLRVHGVERVYAAGDAILVDGPGTAHLRPACASAIPLGTAVADVIARGRPRDAVPGYAARCLDLGDGHGRVQFVSRTDRLLPFAVGGRLGGIGKEAICRFTLRWMRAGAPSPLPSWPTSRTGALARTTAGA</sequence>
<dbReference type="Proteomes" id="UP000467240">
    <property type="component" value="Unassembled WGS sequence"/>
</dbReference>
<evidence type="ECO:0000256" key="1">
    <source>
        <dbReference type="ARBA" id="ARBA00001974"/>
    </source>
</evidence>
<evidence type="ECO:0000259" key="6">
    <source>
        <dbReference type="Pfam" id="PF07992"/>
    </source>
</evidence>
<reference evidence="7 8" key="1">
    <citation type="submission" date="2019-09" db="EMBL/GenBank/DDBJ databases">
        <title>Phylogeny of genus Pseudoclavibacter and closely related genus.</title>
        <authorList>
            <person name="Li Y."/>
        </authorList>
    </citation>
    <scope>NUCLEOTIDE SEQUENCE [LARGE SCALE GENOMIC DNA]</scope>
    <source>
        <strain evidence="7 8">DSM 23821</strain>
    </source>
</reference>
<dbReference type="PRINTS" id="PR00368">
    <property type="entry name" value="FADPNR"/>
</dbReference>
<evidence type="ECO:0000256" key="2">
    <source>
        <dbReference type="ARBA" id="ARBA00005272"/>
    </source>
</evidence>
<dbReference type="InterPro" id="IPR023753">
    <property type="entry name" value="FAD/NAD-binding_dom"/>
</dbReference>
<dbReference type="GO" id="GO:0003955">
    <property type="term" value="F:NAD(P)H dehydrogenase (quinone) activity"/>
    <property type="evidence" value="ECO:0007669"/>
    <property type="project" value="TreeGrafter"/>
</dbReference>
<feature type="domain" description="FAD/NAD(P)-binding" evidence="6">
    <location>
        <begin position="23"/>
        <end position="273"/>
    </location>
</feature>
<protein>
    <recommendedName>
        <fullName evidence="6">FAD/NAD(P)-binding domain-containing protein</fullName>
    </recommendedName>
</protein>
<keyword evidence="5" id="KW-0560">Oxidoreductase</keyword>
<dbReference type="InterPro" id="IPR051169">
    <property type="entry name" value="NADH-Q_oxidoreductase"/>
</dbReference>
<comment type="cofactor">
    <cofactor evidence="1">
        <name>FAD</name>
        <dbReference type="ChEBI" id="CHEBI:57692"/>
    </cofactor>
</comment>
<dbReference type="InterPro" id="IPR036188">
    <property type="entry name" value="FAD/NAD-bd_sf"/>
</dbReference>
<dbReference type="OrthoDB" id="9781621at2"/>
<dbReference type="EMBL" id="WBJZ01000009">
    <property type="protein sequence ID" value="KAB1657275.1"/>
    <property type="molecule type" value="Genomic_DNA"/>
</dbReference>
<comment type="similarity">
    <text evidence="2">Belongs to the NADH dehydrogenase family.</text>
</comment>
<evidence type="ECO:0000256" key="5">
    <source>
        <dbReference type="ARBA" id="ARBA00023002"/>
    </source>
</evidence>
<dbReference type="AlphaFoldDB" id="A0A7J5BSI9"/>
<dbReference type="SUPFAM" id="SSF51905">
    <property type="entry name" value="FAD/NAD(P)-binding domain"/>
    <property type="match status" value="2"/>
</dbReference>
<keyword evidence="4" id="KW-0274">FAD</keyword>
<dbReference type="PANTHER" id="PTHR42913:SF3">
    <property type="entry name" value="64 KDA MITOCHONDRIAL NADH DEHYDROGENASE (EUROFUNG)"/>
    <property type="match status" value="1"/>
</dbReference>
<evidence type="ECO:0000313" key="7">
    <source>
        <dbReference type="EMBL" id="KAB1657275.1"/>
    </source>
</evidence>
<accession>A0A7J5BSI9</accession>
<evidence type="ECO:0000256" key="4">
    <source>
        <dbReference type="ARBA" id="ARBA00022827"/>
    </source>
</evidence>
<dbReference type="Gene3D" id="3.50.50.100">
    <property type="match status" value="1"/>
</dbReference>
<keyword evidence="3" id="KW-0285">Flavoprotein</keyword>
<evidence type="ECO:0000313" key="8">
    <source>
        <dbReference type="Proteomes" id="UP000467240"/>
    </source>
</evidence>
<comment type="caution">
    <text evidence="7">The sequence shown here is derived from an EMBL/GenBank/DDBJ whole genome shotgun (WGS) entry which is preliminary data.</text>
</comment>
<organism evidence="7 8">
    <name type="scientific">Pseudoclavibacter chungangensis</name>
    <dbReference type="NCBI Taxonomy" id="587635"/>
    <lineage>
        <taxon>Bacteria</taxon>
        <taxon>Bacillati</taxon>
        <taxon>Actinomycetota</taxon>
        <taxon>Actinomycetes</taxon>
        <taxon>Micrococcales</taxon>
        <taxon>Microbacteriaceae</taxon>
        <taxon>Pseudoclavibacter</taxon>
    </lineage>
</organism>